<name>A0A8J4M261_9BACL</name>
<evidence type="ECO:0000256" key="15">
    <source>
        <dbReference type="HAMAP-Rule" id="MF_02121"/>
    </source>
</evidence>
<dbReference type="NCBIfam" id="NF011456">
    <property type="entry name" value="PRK14874.1"/>
    <property type="match status" value="1"/>
</dbReference>
<dbReference type="GO" id="GO:0009097">
    <property type="term" value="P:isoleucine biosynthetic process"/>
    <property type="evidence" value="ECO:0007669"/>
    <property type="project" value="UniProtKB-UniRule"/>
</dbReference>
<sequence length="348" mass="37990">MSNQKQFQVAIVGATGAVGEQILKLLEERNFPVKSLKLLSSARSAGKKLTFKGQELTVEEAKPESFEGVEIALFSAGGDVSRELAPAAVERGAICIDNTNAFRMDPDTPLVVPEVNIDKINEHKGIIANPNCSTIQMVAALKPLHDRYGIARIIVSTYQAVSGAGAKAIEETLRQSREVLAGNEANPDVLPVGSLPVKHQIAFNAIPQIDKFQDNGYTLEEMKMIRETKKIMDDESIEVTATCVRIPVVYGHSESVYVEFKKDFDLEEAKQILSDAPGVVLQDDPANQVYPLATDAAGKLDVFVGRVRKDISHPRALNLWIVSDNLLKGAAWNAVQIAEYIAIKQEKA</sequence>
<feature type="binding site" evidence="15">
    <location>
        <begin position="43"/>
        <end position="44"/>
    </location>
    <ligand>
        <name>NADP(+)</name>
        <dbReference type="ChEBI" id="CHEBI:58349"/>
    </ligand>
</feature>
<evidence type="ECO:0000256" key="10">
    <source>
        <dbReference type="ARBA" id="ARBA00022915"/>
    </source>
</evidence>
<evidence type="ECO:0000313" key="18">
    <source>
        <dbReference type="EMBL" id="GIQ68587.1"/>
    </source>
</evidence>
<keyword evidence="9 15" id="KW-0521">NADP</keyword>
<comment type="catalytic activity">
    <reaction evidence="14 15">
        <text>L-aspartate 4-semialdehyde + phosphate + NADP(+) = 4-phospho-L-aspartate + NADPH + H(+)</text>
        <dbReference type="Rhea" id="RHEA:24284"/>
        <dbReference type="ChEBI" id="CHEBI:15378"/>
        <dbReference type="ChEBI" id="CHEBI:43474"/>
        <dbReference type="ChEBI" id="CHEBI:57535"/>
        <dbReference type="ChEBI" id="CHEBI:57783"/>
        <dbReference type="ChEBI" id="CHEBI:58349"/>
        <dbReference type="ChEBI" id="CHEBI:537519"/>
        <dbReference type="EC" id="1.2.1.11"/>
    </reaction>
</comment>
<keyword evidence="19" id="KW-1185">Reference proteome</keyword>
<comment type="caution">
    <text evidence="18">The sequence shown here is derived from an EMBL/GenBank/DDBJ whole genome shotgun (WGS) entry which is preliminary data.</text>
</comment>
<dbReference type="RefSeq" id="WP_213411178.1">
    <property type="nucleotide sequence ID" value="NZ_BOVK01000016.1"/>
</dbReference>
<dbReference type="SUPFAM" id="SSF55347">
    <property type="entry name" value="Glyceraldehyde-3-phosphate dehydrogenase-like, C-terminal domain"/>
    <property type="match status" value="1"/>
</dbReference>
<gene>
    <name evidence="15 18" type="primary">asd</name>
    <name evidence="18" type="ORF">XYCOK13_14110</name>
</gene>
<dbReference type="CDD" id="cd18131">
    <property type="entry name" value="ASADH_C_bac_euk_like"/>
    <property type="match status" value="1"/>
</dbReference>
<dbReference type="Proteomes" id="UP000677918">
    <property type="component" value="Unassembled WGS sequence"/>
</dbReference>
<evidence type="ECO:0000256" key="13">
    <source>
        <dbReference type="ARBA" id="ARBA00023167"/>
    </source>
</evidence>
<dbReference type="InterPro" id="IPR005986">
    <property type="entry name" value="Asp_semialdehyde_DH_beta"/>
</dbReference>
<keyword evidence="12 15" id="KW-0457">Lysine biosynthesis</keyword>
<dbReference type="PANTHER" id="PTHR46278">
    <property type="entry name" value="DEHYDROGENASE, PUTATIVE-RELATED"/>
    <property type="match status" value="1"/>
</dbReference>
<dbReference type="InterPro" id="IPR012080">
    <property type="entry name" value="Asp_semialdehyde_DH"/>
</dbReference>
<evidence type="ECO:0000256" key="7">
    <source>
        <dbReference type="ARBA" id="ARBA00022605"/>
    </source>
</evidence>
<dbReference type="GO" id="GO:0051287">
    <property type="term" value="F:NAD binding"/>
    <property type="evidence" value="ECO:0007669"/>
    <property type="project" value="InterPro"/>
</dbReference>
<dbReference type="PIRSF" id="PIRSF000148">
    <property type="entry name" value="ASA_dh"/>
    <property type="match status" value="1"/>
</dbReference>
<dbReference type="HAMAP" id="MF_02121">
    <property type="entry name" value="ASADH"/>
    <property type="match status" value="1"/>
</dbReference>
<dbReference type="InterPro" id="IPR036291">
    <property type="entry name" value="NAD(P)-bd_dom_sf"/>
</dbReference>
<evidence type="ECO:0000256" key="11">
    <source>
        <dbReference type="ARBA" id="ARBA00023002"/>
    </source>
</evidence>
<organism evidence="18 19">
    <name type="scientific">Xylanibacillus composti</name>
    <dbReference type="NCBI Taxonomy" id="1572762"/>
    <lineage>
        <taxon>Bacteria</taxon>
        <taxon>Bacillati</taxon>
        <taxon>Bacillota</taxon>
        <taxon>Bacilli</taxon>
        <taxon>Bacillales</taxon>
        <taxon>Paenibacillaceae</taxon>
        <taxon>Xylanibacillus</taxon>
    </lineage>
</organism>
<evidence type="ECO:0000313" key="19">
    <source>
        <dbReference type="Proteomes" id="UP000677918"/>
    </source>
</evidence>
<evidence type="ECO:0000256" key="12">
    <source>
        <dbReference type="ARBA" id="ARBA00023154"/>
    </source>
</evidence>
<keyword evidence="10 15" id="KW-0220">Diaminopimelate biosynthesis</keyword>
<dbReference type="NCBIfam" id="TIGR01296">
    <property type="entry name" value="asd_B"/>
    <property type="match status" value="1"/>
</dbReference>
<evidence type="ECO:0000256" key="8">
    <source>
        <dbReference type="ARBA" id="ARBA00022697"/>
    </source>
</evidence>
<reference evidence="18" key="1">
    <citation type="submission" date="2021-04" db="EMBL/GenBank/DDBJ databases">
        <title>Draft genome sequence of Xylanibacillus composti strain K13.</title>
        <authorList>
            <person name="Uke A."/>
            <person name="Chhe C."/>
            <person name="Baramee S."/>
            <person name="Kosugi A."/>
        </authorList>
    </citation>
    <scope>NUCLEOTIDE SEQUENCE</scope>
    <source>
        <strain evidence="18">K13</strain>
    </source>
</reference>
<evidence type="ECO:0000256" key="5">
    <source>
        <dbReference type="ARBA" id="ARBA00011738"/>
    </source>
</evidence>
<dbReference type="UniPathway" id="UPA00050">
    <property type="reaction ID" value="UER00463"/>
</dbReference>
<dbReference type="EC" id="1.2.1.11" evidence="6 15"/>
<feature type="binding site" evidence="15">
    <location>
        <position position="245"/>
    </location>
    <ligand>
        <name>substrate</name>
    </ligand>
</feature>
<comment type="function">
    <text evidence="15">Catalyzes the NADPH-dependent formation of L-aspartate-semialdehyde (L-ASA) by the reductive dephosphorylation of L-aspartyl-4-phosphate.</text>
</comment>
<comment type="pathway">
    <text evidence="1 15">Amino-acid biosynthesis; L-methionine biosynthesis via de novo pathway; L-homoserine from L-aspartate: step 2/3.</text>
</comment>
<dbReference type="GO" id="GO:0009088">
    <property type="term" value="P:threonine biosynthetic process"/>
    <property type="evidence" value="ECO:0007669"/>
    <property type="project" value="UniProtKB-UniRule"/>
</dbReference>
<dbReference type="Pfam" id="PF01118">
    <property type="entry name" value="Semialdhyde_dh"/>
    <property type="match status" value="1"/>
</dbReference>
<evidence type="ECO:0000256" key="3">
    <source>
        <dbReference type="ARBA" id="ARBA00005097"/>
    </source>
</evidence>
<keyword evidence="11 15" id="KW-0560">Oxidoreductase</keyword>
<dbReference type="SUPFAM" id="SSF51735">
    <property type="entry name" value="NAD(P)-binding Rossmann-fold domains"/>
    <property type="match status" value="1"/>
</dbReference>
<evidence type="ECO:0000256" key="14">
    <source>
        <dbReference type="ARBA" id="ARBA00047891"/>
    </source>
</evidence>
<dbReference type="Pfam" id="PF02774">
    <property type="entry name" value="Semialdhyde_dhC"/>
    <property type="match status" value="1"/>
</dbReference>
<accession>A0A8J4M261</accession>
<dbReference type="EMBL" id="BOVK01000016">
    <property type="protein sequence ID" value="GIQ68587.1"/>
    <property type="molecule type" value="Genomic_DNA"/>
</dbReference>
<evidence type="ECO:0000256" key="1">
    <source>
        <dbReference type="ARBA" id="ARBA00005021"/>
    </source>
</evidence>
<dbReference type="GO" id="GO:0046983">
    <property type="term" value="F:protein dimerization activity"/>
    <property type="evidence" value="ECO:0007669"/>
    <property type="project" value="InterPro"/>
</dbReference>
<dbReference type="GO" id="GO:0050661">
    <property type="term" value="F:NADP binding"/>
    <property type="evidence" value="ECO:0007669"/>
    <property type="project" value="UniProtKB-UniRule"/>
</dbReference>
<feature type="binding site" evidence="15">
    <location>
        <begin position="162"/>
        <end position="163"/>
    </location>
    <ligand>
        <name>NADP(+)</name>
        <dbReference type="ChEBI" id="CHEBI:58349"/>
    </ligand>
</feature>
<feature type="active site" description="Acyl-thioester intermediate" evidence="15 16">
    <location>
        <position position="132"/>
    </location>
</feature>
<dbReference type="AlphaFoldDB" id="A0A8J4M261"/>
<evidence type="ECO:0000256" key="6">
    <source>
        <dbReference type="ARBA" id="ARBA00013120"/>
    </source>
</evidence>
<dbReference type="Gene3D" id="3.40.50.720">
    <property type="entry name" value="NAD(P)-binding Rossmann-like Domain"/>
    <property type="match status" value="1"/>
</dbReference>
<dbReference type="SMART" id="SM00859">
    <property type="entry name" value="Semialdhyde_dh"/>
    <property type="match status" value="1"/>
</dbReference>
<comment type="similarity">
    <text evidence="4 15">Belongs to the aspartate-semialdehyde dehydrogenase family.</text>
</comment>
<feature type="binding site" evidence="15">
    <location>
        <position position="103"/>
    </location>
    <ligand>
        <name>phosphate</name>
        <dbReference type="ChEBI" id="CHEBI:43474"/>
    </ligand>
</feature>
<evidence type="ECO:0000256" key="9">
    <source>
        <dbReference type="ARBA" id="ARBA00022857"/>
    </source>
</evidence>
<proteinExistence type="inferred from homology"/>
<comment type="pathway">
    <text evidence="2 15">Amino-acid biosynthesis; L-lysine biosynthesis via DAP pathway; (S)-tetrahydrodipicolinate from L-aspartate: step 2/4.</text>
</comment>
<keyword evidence="8 15" id="KW-0791">Threonine biosynthesis</keyword>
<dbReference type="CDD" id="cd02316">
    <property type="entry name" value="VcASADH2_like_N"/>
    <property type="match status" value="1"/>
</dbReference>
<dbReference type="PANTHER" id="PTHR46278:SF2">
    <property type="entry name" value="ASPARTATE-SEMIALDEHYDE DEHYDROGENASE"/>
    <property type="match status" value="1"/>
</dbReference>
<dbReference type="UniPathway" id="UPA00034">
    <property type="reaction ID" value="UER00016"/>
</dbReference>
<comment type="pathway">
    <text evidence="3 15">Amino-acid biosynthesis; L-threonine biosynthesis; L-threonine from L-aspartate: step 2/5.</text>
</comment>
<feature type="binding site" evidence="15">
    <location>
        <position position="159"/>
    </location>
    <ligand>
        <name>substrate</name>
    </ligand>
</feature>
<dbReference type="Gene3D" id="3.30.360.10">
    <property type="entry name" value="Dihydrodipicolinate Reductase, domain 2"/>
    <property type="match status" value="1"/>
</dbReference>
<dbReference type="InterPro" id="IPR000534">
    <property type="entry name" value="Semialdehyde_DH_NAD-bd"/>
</dbReference>
<evidence type="ECO:0000259" key="17">
    <source>
        <dbReference type="SMART" id="SM00859"/>
    </source>
</evidence>
<dbReference type="InterPro" id="IPR012280">
    <property type="entry name" value="Semialdhyde_DH_dimer_dom"/>
</dbReference>
<evidence type="ECO:0000256" key="16">
    <source>
        <dbReference type="PIRSR" id="PIRSR000148-1"/>
    </source>
</evidence>
<feature type="binding site" evidence="15">
    <location>
        <begin position="15"/>
        <end position="18"/>
    </location>
    <ligand>
        <name>NADP(+)</name>
        <dbReference type="ChEBI" id="CHEBI:58349"/>
    </ligand>
</feature>
<dbReference type="GO" id="GO:0019877">
    <property type="term" value="P:diaminopimelate biosynthetic process"/>
    <property type="evidence" value="ECO:0007669"/>
    <property type="project" value="UniProtKB-UniRule"/>
</dbReference>
<evidence type="ECO:0000256" key="4">
    <source>
        <dbReference type="ARBA" id="ARBA00010584"/>
    </source>
</evidence>
<dbReference type="UniPathway" id="UPA00051">
    <property type="reaction ID" value="UER00464"/>
</dbReference>
<dbReference type="GO" id="GO:0071266">
    <property type="term" value="P:'de novo' L-methionine biosynthetic process"/>
    <property type="evidence" value="ECO:0007669"/>
    <property type="project" value="UniProtKB-UniRule"/>
</dbReference>
<comment type="caution">
    <text evidence="15">Lacks conserved residue(s) required for the propagation of feature annotation.</text>
</comment>
<evidence type="ECO:0000256" key="2">
    <source>
        <dbReference type="ARBA" id="ARBA00005076"/>
    </source>
</evidence>
<keyword evidence="13 15" id="KW-0486">Methionine biosynthesis</keyword>
<feature type="domain" description="Semialdehyde dehydrogenase NAD-binding" evidence="17">
    <location>
        <begin position="8"/>
        <end position="123"/>
    </location>
</feature>
<keyword evidence="7 15" id="KW-0028">Amino-acid biosynthesis</keyword>
<dbReference type="GO" id="GO:0004073">
    <property type="term" value="F:aspartate-semialdehyde dehydrogenase activity"/>
    <property type="evidence" value="ECO:0007669"/>
    <property type="project" value="UniProtKB-UniRule"/>
</dbReference>
<feature type="active site" description="Proton acceptor" evidence="15 16">
    <location>
        <position position="252"/>
    </location>
</feature>
<protein>
    <recommendedName>
        <fullName evidence="6 15">Aspartate-semialdehyde dehydrogenase</fullName>
        <shortName evidence="15">ASA dehydrogenase</shortName>
        <shortName evidence="15">ASADH</shortName>
        <ecNumber evidence="6 15">1.2.1.11</ecNumber>
    </recommendedName>
    <alternativeName>
        <fullName evidence="15">Aspartate-beta-semialdehyde dehydrogenase</fullName>
    </alternativeName>
</protein>
<comment type="subunit">
    <text evidence="5 15">Homodimer.</text>
</comment>
<feature type="binding site" evidence="15">
    <location>
        <position position="325"/>
    </location>
    <ligand>
        <name>NADP(+)</name>
        <dbReference type="ChEBI" id="CHEBI:58349"/>
    </ligand>
</feature>
<dbReference type="GO" id="GO:0009089">
    <property type="term" value="P:lysine biosynthetic process via diaminopimelate"/>
    <property type="evidence" value="ECO:0007669"/>
    <property type="project" value="UniProtKB-UniRule"/>
</dbReference>